<name>A0A0F9B8W0_9ZZZZ</name>
<evidence type="ECO:0000256" key="1">
    <source>
        <dbReference type="SAM" id="MobiDB-lite"/>
    </source>
</evidence>
<feature type="non-terminal residue" evidence="2">
    <location>
        <position position="102"/>
    </location>
</feature>
<proteinExistence type="predicted"/>
<gene>
    <name evidence="2" type="ORF">LCGC14_2756300</name>
</gene>
<organism evidence="2">
    <name type="scientific">marine sediment metagenome</name>
    <dbReference type="NCBI Taxonomy" id="412755"/>
    <lineage>
        <taxon>unclassified sequences</taxon>
        <taxon>metagenomes</taxon>
        <taxon>ecological metagenomes</taxon>
    </lineage>
</organism>
<comment type="caution">
    <text evidence="2">The sequence shown here is derived from an EMBL/GenBank/DDBJ whole genome shotgun (WGS) entry which is preliminary data.</text>
</comment>
<dbReference type="EMBL" id="LAZR01050539">
    <property type="protein sequence ID" value="KKK87134.1"/>
    <property type="molecule type" value="Genomic_DNA"/>
</dbReference>
<protein>
    <submittedName>
        <fullName evidence="2">Uncharacterized protein</fullName>
    </submittedName>
</protein>
<feature type="region of interest" description="Disordered" evidence="1">
    <location>
        <begin position="1"/>
        <end position="40"/>
    </location>
</feature>
<evidence type="ECO:0000313" key="2">
    <source>
        <dbReference type="EMBL" id="KKK87134.1"/>
    </source>
</evidence>
<reference evidence="2" key="1">
    <citation type="journal article" date="2015" name="Nature">
        <title>Complex archaea that bridge the gap between prokaryotes and eukaryotes.</title>
        <authorList>
            <person name="Spang A."/>
            <person name="Saw J.H."/>
            <person name="Jorgensen S.L."/>
            <person name="Zaremba-Niedzwiedzka K."/>
            <person name="Martijn J."/>
            <person name="Lind A.E."/>
            <person name="van Eijk R."/>
            <person name="Schleper C."/>
            <person name="Guy L."/>
            <person name="Ettema T.J."/>
        </authorList>
    </citation>
    <scope>NUCLEOTIDE SEQUENCE</scope>
</reference>
<dbReference type="AlphaFoldDB" id="A0A0F9B8W0"/>
<accession>A0A0F9B8W0</accession>
<sequence length="102" mass="11379">MGEWQKTVGPDPRYPCTNCQSGSSSISSRIDPVTGELWSKSDGCSETCERLRAVNEPPDELLELADAHEEHQRIDSRRQFLPIDLRHVFRRAALLGVAGDEG</sequence>